<gene>
    <name evidence="2" type="ORF">H4219_005142</name>
</gene>
<feature type="domain" description="Dienelactone hydrolase" evidence="1">
    <location>
        <begin position="31"/>
        <end position="241"/>
    </location>
</feature>
<dbReference type="AlphaFoldDB" id="A0A9W7ZUU2"/>
<protein>
    <recommendedName>
        <fullName evidence="1">Dienelactone hydrolase domain-containing protein</fullName>
    </recommendedName>
</protein>
<organism evidence="2 3">
    <name type="scientific">Mycoemilia scoparia</name>
    <dbReference type="NCBI Taxonomy" id="417184"/>
    <lineage>
        <taxon>Eukaryota</taxon>
        <taxon>Fungi</taxon>
        <taxon>Fungi incertae sedis</taxon>
        <taxon>Zoopagomycota</taxon>
        <taxon>Kickxellomycotina</taxon>
        <taxon>Kickxellomycetes</taxon>
        <taxon>Kickxellales</taxon>
        <taxon>Kickxellaceae</taxon>
        <taxon>Mycoemilia</taxon>
    </lineage>
</organism>
<evidence type="ECO:0000259" key="1">
    <source>
        <dbReference type="Pfam" id="PF01738"/>
    </source>
</evidence>
<proteinExistence type="predicted"/>
<dbReference type="PANTHER" id="PTHR47668:SF1">
    <property type="entry name" value="DIENELACTONE HYDROLASE DOMAIN-CONTAINING PROTEIN-RELATED"/>
    <property type="match status" value="1"/>
</dbReference>
<comment type="caution">
    <text evidence="2">The sequence shown here is derived from an EMBL/GenBank/DDBJ whole genome shotgun (WGS) entry which is preliminary data.</text>
</comment>
<dbReference type="OrthoDB" id="17560at2759"/>
<evidence type="ECO:0000313" key="2">
    <source>
        <dbReference type="EMBL" id="KAJ1913589.1"/>
    </source>
</evidence>
<evidence type="ECO:0000313" key="3">
    <source>
        <dbReference type="Proteomes" id="UP001150538"/>
    </source>
</evidence>
<dbReference type="InterPro" id="IPR002925">
    <property type="entry name" value="Dienelactn_hydro"/>
</dbReference>
<dbReference type="Gene3D" id="3.40.50.1820">
    <property type="entry name" value="alpha/beta hydrolase"/>
    <property type="match status" value="1"/>
</dbReference>
<dbReference type="GO" id="GO:0016787">
    <property type="term" value="F:hydrolase activity"/>
    <property type="evidence" value="ECO:0007669"/>
    <property type="project" value="InterPro"/>
</dbReference>
<accession>A0A9W7ZUU2</accession>
<sequence length="245" mass="27747">MSGLDACCSTPPVVANYKAKGETIKIGDRDCYVVGDKSSKRAIIYIYDIFGYHPNAYQGADILSSKGFRVFIPDFFNGNPLVPSDLGNKTRLMNLIKERVDWNDVVLPNLNKVREYLQEKENITKVGVLGFCWGAKMATLALNDETKFYQSAALIHPSFPSIEDFENAQGPICLLPSKDEGPMKDMYQKLESKEFYDKCFYHYFDDMPHGFCAARGDWENSDIERLRACEALGFCAEFFNKTVTV</sequence>
<dbReference type="PANTHER" id="PTHR47668">
    <property type="entry name" value="DIENELACTONE HYDROLASE FAMILY PROTEIN (AFU_ORTHOLOGUE AFUA_6G01940)"/>
    <property type="match status" value="1"/>
</dbReference>
<keyword evidence="3" id="KW-1185">Reference proteome</keyword>
<dbReference type="Proteomes" id="UP001150538">
    <property type="component" value="Unassembled WGS sequence"/>
</dbReference>
<dbReference type="EMBL" id="JANBPU010000252">
    <property type="protein sequence ID" value="KAJ1913589.1"/>
    <property type="molecule type" value="Genomic_DNA"/>
</dbReference>
<dbReference type="Pfam" id="PF01738">
    <property type="entry name" value="DLH"/>
    <property type="match status" value="1"/>
</dbReference>
<dbReference type="SUPFAM" id="SSF53474">
    <property type="entry name" value="alpha/beta-Hydrolases"/>
    <property type="match status" value="1"/>
</dbReference>
<name>A0A9W7ZUU2_9FUNG</name>
<dbReference type="InterPro" id="IPR029058">
    <property type="entry name" value="AB_hydrolase_fold"/>
</dbReference>
<reference evidence="2" key="1">
    <citation type="submission" date="2022-07" db="EMBL/GenBank/DDBJ databases">
        <title>Phylogenomic reconstructions and comparative analyses of Kickxellomycotina fungi.</title>
        <authorList>
            <person name="Reynolds N.K."/>
            <person name="Stajich J.E."/>
            <person name="Barry K."/>
            <person name="Grigoriev I.V."/>
            <person name="Crous P."/>
            <person name="Smith M.E."/>
        </authorList>
    </citation>
    <scope>NUCLEOTIDE SEQUENCE</scope>
    <source>
        <strain evidence="2">NBRC 100468</strain>
    </source>
</reference>